<dbReference type="OrthoDB" id="3214149at2759"/>
<dbReference type="InterPro" id="IPR043359">
    <property type="entry name" value="GLI-like"/>
</dbReference>
<dbReference type="FunFam" id="3.30.160.60:FF:000201">
    <property type="entry name" value="C2H2 finger domain protein (Gli3)"/>
    <property type="match status" value="1"/>
</dbReference>
<organism evidence="10 11">
    <name type="scientific">Hyaloscypha variabilis (strain UAMH 11265 / GT02V1 / F)</name>
    <name type="common">Meliniomyces variabilis</name>
    <dbReference type="NCBI Taxonomy" id="1149755"/>
    <lineage>
        <taxon>Eukaryota</taxon>
        <taxon>Fungi</taxon>
        <taxon>Dikarya</taxon>
        <taxon>Ascomycota</taxon>
        <taxon>Pezizomycotina</taxon>
        <taxon>Leotiomycetes</taxon>
        <taxon>Helotiales</taxon>
        <taxon>Hyaloscyphaceae</taxon>
        <taxon>Hyaloscypha</taxon>
        <taxon>Hyaloscypha variabilis</taxon>
    </lineage>
</organism>
<dbReference type="AlphaFoldDB" id="A0A2J6SD66"/>
<gene>
    <name evidence="10" type="ORF">L207DRAFT_522051</name>
</gene>
<evidence type="ECO:0000256" key="3">
    <source>
        <dbReference type="ARBA" id="ARBA00022737"/>
    </source>
</evidence>
<evidence type="ECO:0000256" key="5">
    <source>
        <dbReference type="ARBA" id="ARBA00022833"/>
    </source>
</evidence>
<dbReference type="Pfam" id="PF23561">
    <property type="entry name" value="zf-C2H2_15"/>
    <property type="match status" value="1"/>
</dbReference>
<feature type="domain" description="C2H2-type" evidence="9">
    <location>
        <begin position="164"/>
        <end position="194"/>
    </location>
</feature>
<evidence type="ECO:0000259" key="9">
    <source>
        <dbReference type="PROSITE" id="PS50157"/>
    </source>
</evidence>
<keyword evidence="3" id="KW-0677">Repeat</keyword>
<keyword evidence="4 7" id="KW-0863">Zinc-finger</keyword>
<dbReference type="InterPro" id="IPR013087">
    <property type="entry name" value="Znf_C2H2_type"/>
</dbReference>
<evidence type="ECO:0000256" key="1">
    <source>
        <dbReference type="ARBA" id="ARBA00004123"/>
    </source>
</evidence>
<name>A0A2J6SD66_HYAVF</name>
<reference evidence="10 11" key="1">
    <citation type="submission" date="2016-04" db="EMBL/GenBank/DDBJ databases">
        <title>A degradative enzymes factory behind the ericoid mycorrhizal symbiosis.</title>
        <authorList>
            <consortium name="DOE Joint Genome Institute"/>
            <person name="Martino E."/>
            <person name="Morin E."/>
            <person name="Grelet G."/>
            <person name="Kuo A."/>
            <person name="Kohler A."/>
            <person name="Daghino S."/>
            <person name="Barry K."/>
            <person name="Choi C."/>
            <person name="Cichocki N."/>
            <person name="Clum A."/>
            <person name="Copeland A."/>
            <person name="Hainaut M."/>
            <person name="Haridas S."/>
            <person name="Labutti K."/>
            <person name="Lindquist E."/>
            <person name="Lipzen A."/>
            <person name="Khouja H.-R."/>
            <person name="Murat C."/>
            <person name="Ohm R."/>
            <person name="Olson A."/>
            <person name="Spatafora J."/>
            <person name="Veneault-Fourrey C."/>
            <person name="Henrissat B."/>
            <person name="Grigoriev I."/>
            <person name="Martin F."/>
            <person name="Perotto S."/>
        </authorList>
    </citation>
    <scope>NUCLEOTIDE SEQUENCE [LARGE SCALE GENOMIC DNA]</scope>
    <source>
        <strain evidence="10 11">F</strain>
    </source>
</reference>
<accession>A0A2J6SD66</accession>
<dbReference type="SUPFAM" id="SSF57667">
    <property type="entry name" value="beta-beta-alpha zinc fingers"/>
    <property type="match status" value="1"/>
</dbReference>
<evidence type="ECO:0000256" key="2">
    <source>
        <dbReference type="ARBA" id="ARBA00022723"/>
    </source>
</evidence>
<dbReference type="Proteomes" id="UP000235786">
    <property type="component" value="Unassembled WGS sequence"/>
</dbReference>
<dbReference type="STRING" id="1149755.A0A2J6SD66"/>
<dbReference type="EMBL" id="KZ613937">
    <property type="protein sequence ID" value="PMD48710.1"/>
    <property type="molecule type" value="Genomic_DNA"/>
</dbReference>
<evidence type="ECO:0000313" key="10">
    <source>
        <dbReference type="EMBL" id="PMD48710.1"/>
    </source>
</evidence>
<protein>
    <recommendedName>
        <fullName evidence="9">C2H2-type domain-containing protein</fullName>
    </recommendedName>
</protein>
<evidence type="ECO:0000256" key="6">
    <source>
        <dbReference type="ARBA" id="ARBA00023242"/>
    </source>
</evidence>
<dbReference type="InterPro" id="IPR036236">
    <property type="entry name" value="Znf_C2H2_sf"/>
</dbReference>
<keyword evidence="2" id="KW-0479">Metal-binding</keyword>
<evidence type="ECO:0000256" key="4">
    <source>
        <dbReference type="ARBA" id="ARBA00022771"/>
    </source>
</evidence>
<proteinExistence type="predicted"/>
<dbReference type="PROSITE" id="PS00028">
    <property type="entry name" value="ZINC_FINGER_C2H2_1"/>
    <property type="match status" value="1"/>
</dbReference>
<dbReference type="InterPro" id="IPR056436">
    <property type="entry name" value="Znf-C2H2_ZIC1-5/GLI1-3-like"/>
</dbReference>
<dbReference type="PANTHER" id="PTHR45718">
    <property type="entry name" value="TRANSCRIPTIONAL ACTIVATOR CUBITUS INTERRUPTUS"/>
    <property type="match status" value="1"/>
</dbReference>
<dbReference type="GO" id="GO:0005634">
    <property type="term" value="C:nucleus"/>
    <property type="evidence" value="ECO:0007669"/>
    <property type="project" value="UniProtKB-SubCell"/>
</dbReference>
<keyword evidence="6" id="KW-0539">Nucleus</keyword>
<dbReference type="GO" id="GO:0000981">
    <property type="term" value="F:DNA-binding transcription factor activity, RNA polymerase II-specific"/>
    <property type="evidence" value="ECO:0007669"/>
    <property type="project" value="TreeGrafter"/>
</dbReference>
<dbReference type="PROSITE" id="PS50157">
    <property type="entry name" value="ZINC_FINGER_C2H2_2"/>
    <property type="match status" value="2"/>
</dbReference>
<dbReference type="SMART" id="SM00355">
    <property type="entry name" value="ZnF_C2H2"/>
    <property type="match status" value="3"/>
</dbReference>
<keyword evidence="11" id="KW-1185">Reference proteome</keyword>
<feature type="region of interest" description="Disordered" evidence="8">
    <location>
        <begin position="1"/>
        <end position="94"/>
    </location>
</feature>
<dbReference type="Gene3D" id="3.30.160.60">
    <property type="entry name" value="Classic Zinc Finger"/>
    <property type="match status" value="3"/>
</dbReference>
<dbReference type="FunFam" id="3.30.160.60:FF:000031">
    <property type="entry name" value="GLI family zinc finger 3"/>
    <property type="match status" value="1"/>
</dbReference>
<evidence type="ECO:0000313" key="11">
    <source>
        <dbReference type="Proteomes" id="UP000235786"/>
    </source>
</evidence>
<feature type="domain" description="C2H2-type" evidence="9">
    <location>
        <begin position="131"/>
        <end position="163"/>
    </location>
</feature>
<evidence type="ECO:0000256" key="7">
    <source>
        <dbReference type="PROSITE-ProRule" id="PRU00042"/>
    </source>
</evidence>
<dbReference type="GO" id="GO:0000978">
    <property type="term" value="F:RNA polymerase II cis-regulatory region sequence-specific DNA binding"/>
    <property type="evidence" value="ECO:0007669"/>
    <property type="project" value="TreeGrafter"/>
</dbReference>
<comment type="subcellular location">
    <subcellularLocation>
        <location evidence="1">Nucleus</location>
    </subcellularLocation>
</comment>
<feature type="compositionally biased region" description="Low complexity" evidence="8">
    <location>
        <begin position="1"/>
        <end position="19"/>
    </location>
</feature>
<dbReference type="PANTHER" id="PTHR45718:SF4">
    <property type="entry name" value="TRANSCRIPTIONAL ACTIVATOR CUBITUS INTERRUPTUS"/>
    <property type="match status" value="1"/>
</dbReference>
<evidence type="ECO:0000256" key="8">
    <source>
        <dbReference type="SAM" id="MobiDB-lite"/>
    </source>
</evidence>
<sequence>MAMADSSPGGSPLSTLSSDAFEAEEEHDAIAVEAPMPPRKKQKIGDFSMESMRATPTHHLEEDAFSSIACSSDTDGEVPSSPSNLRPEDDDTHEQVTVCSWTDCDAGDMGDMDKLVDHIHNEHIETRGKKYTCEWSDCSRKGLPHASAYALKSHMRSHTREKPFYCTLPECDRAFTRSDALAKHHRTVHETEALRPSDPIPKSLQALHKTPRLKDMMKPPQAHVEGHFAGPTNGAVNGDALDGWTSSFPPELGFTADEEARGPQELWRLLRRQLHWAEEETDSLKRQCEMLEELRKKEWLEKEILLDQTMKNEISWHVRRSEVLAGRAELPTADQLKAAAERAWSNVLSPASLEGMSPSLRPVKAQPVEDQREAAAVLASLHQA</sequence>
<keyword evidence="5" id="KW-0862">Zinc</keyword>
<dbReference type="GO" id="GO:0008270">
    <property type="term" value="F:zinc ion binding"/>
    <property type="evidence" value="ECO:0007669"/>
    <property type="project" value="UniProtKB-KW"/>
</dbReference>